<dbReference type="GO" id="GO:0046872">
    <property type="term" value="F:metal ion binding"/>
    <property type="evidence" value="ECO:0007669"/>
    <property type="project" value="UniProtKB-KW"/>
</dbReference>
<proteinExistence type="predicted"/>
<keyword evidence="5" id="KW-0862">Zinc</keyword>
<evidence type="ECO:0000256" key="6">
    <source>
        <dbReference type="ARBA" id="ARBA00023049"/>
    </source>
</evidence>
<dbReference type="InterPro" id="IPR024079">
    <property type="entry name" value="MetalloPept_cat_dom_sf"/>
</dbReference>
<organism evidence="10 11">
    <name type="scientific">Silurus asotus</name>
    <name type="common">Amur catfish</name>
    <name type="synonym">Parasilurus asotus</name>
    <dbReference type="NCBI Taxonomy" id="30991"/>
    <lineage>
        <taxon>Eukaryota</taxon>
        <taxon>Metazoa</taxon>
        <taxon>Chordata</taxon>
        <taxon>Craniata</taxon>
        <taxon>Vertebrata</taxon>
        <taxon>Euteleostomi</taxon>
        <taxon>Actinopterygii</taxon>
        <taxon>Neopterygii</taxon>
        <taxon>Teleostei</taxon>
        <taxon>Ostariophysi</taxon>
        <taxon>Siluriformes</taxon>
        <taxon>Siluridae</taxon>
        <taxon>Silurus</taxon>
    </lineage>
</organism>
<dbReference type="Gene3D" id="3.40.390.10">
    <property type="entry name" value="Collagenase (Catalytic Domain)"/>
    <property type="match status" value="1"/>
</dbReference>
<dbReference type="InterPro" id="IPR000718">
    <property type="entry name" value="Peptidase_M13"/>
</dbReference>
<dbReference type="InterPro" id="IPR042089">
    <property type="entry name" value="Peptidase_M13_dom_2"/>
</dbReference>
<keyword evidence="7" id="KW-0812">Transmembrane</keyword>
<evidence type="ECO:0000256" key="2">
    <source>
        <dbReference type="ARBA" id="ARBA00022670"/>
    </source>
</evidence>
<sequence>MGKSESQMDIMEKTTKPKKHRWTVVEIGLAVIVLMMSCALVGLAVLYASALRGLEYSRNPEYTMCTTPECVTAAARLLENMDETVDPCENFYQYACGGWLQKHVIPETSSLQSVFNILRDKLEIDLKGVLQTENENDREAFRKAKVLYRSCMNESVIEQRDSKPLLKLIDSIGDWPVASEDWNNTAEESWSLENMLASLNSQYNKKVLLEMFVWPDDRDSSRHIIHIDQPSLGMPSRDYYLNDGNYKKVREAYLQFMVSMAKIVREDRNLTQDDERVWEDMMQVMALERDIANATSPAEERNDITVLYNKMSLQDVQETFNLNGFNWTHYIQGIMASVSITVRPDEPVVVYCSPYLEKLDSVLSRYNHRTVQNYMVWMLVMERVSSLSRRIKEVRAHYRKALHGTTVEEARWRDCVRYVQNNMESAVGALYVRETFAGESKRMVRELIKKIQDSFVETLEELKWMDIQSKEKAREKAMAISEQIGYPDYILEENNEKLDQEYIHVISVDSKCFSFTHSEAYTPCPSSAHVQTISILPPSPCLQNVLHVPLINLFLMGLELNLPIKSFIQIATLSQRYRKIYPMFYKIANISYHCYSRNFDKDGNMFNWWSNFSTEQFEEQSKCMIQQYGKYSWKLAGGQNVSGITTLGENIADNGGVRQAYKAYMKWVAREGEESRLPGLLLDPKQLFFLNFAQVWCGACRPEYAIQSIKTDPHSPLEYRVLGSLQNFDAFSEAFQCQRGSPMNPEEKCRVW</sequence>
<keyword evidence="6" id="KW-0482">Metalloprotease</keyword>
<accession>A0AAD5AV88</accession>
<evidence type="ECO:0000256" key="3">
    <source>
        <dbReference type="ARBA" id="ARBA00022723"/>
    </source>
</evidence>
<evidence type="ECO:0000256" key="7">
    <source>
        <dbReference type="SAM" id="Phobius"/>
    </source>
</evidence>
<keyword evidence="2" id="KW-0645">Protease</keyword>
<evidence type="ECO:0000259" key="8">
    <source>
        <dbReference type="Pfam" id="PF01431"/>
    </source>
</evidence>
<dbReference type="EMBL" id="MU551607">
    <property type="protein sequence ID" value="KAI5622937.1"/>
    <property type="molecule type" value="Genomic_DNA"/>
</dbReference>
<evidence type="ECO:0000256" key="1">
    <source>
        <dbReference type="ARBA" id="ARBA00001947"/>
    </source>
</evidence>
<protein>
    <submittedName>
        <fullName evidence="10">Membrane metallo-endopeptidase-like 1</fullName>
    </submittedName>
</protein>
<dbReference type="GO" id="GO:0004222">
    <property type="term" value="F:metalloendopeptidase activity"/>
    <property type="evidence" value="ECO:0007669"/>
    <property type="project" value="InterPro"/>
</dbReference>
<reference evidence="10" key="1">
    <citation type="submission" date="2018-07" db="EMBL/GenBank/DDBJ databases">
        <title>Comparative genomics of catfishes provides insights into carnivory and benthic adaptation.</title>
        <authorList>
            <person name="Zhang Y."/>
            <person name="Wang D."/>
            <person name="Peng Z."/>
            <person name="Zheng S."/>
            <person name="Shao F."/>
            <person name="Tao W."/>
        </authorList>
    </citation>
    <scope>NUCLEOTIDE SEQUENCE</scope>
    <source>
        <strain evidence="10">Chongqing</strain>
    </source>
</reference>
<comment type="caution">
    <text evidence="10">The sequence shown here is derived from an EMBL/GenBank/DDBJ whole genome shotgun (WGS) entry which is preliminary data.</text>
</comment>
<keyword evidence="7" id="KW-1133">Transmembrane helix</keyword>
<evidence type="ECO:0000259" key="9">
    <source>
        <dbReference type="Pfam" id="PF05649"/>
    </source>
</evidence>
<keyword evidence="3" id="KW-0479">Metal-binding</keyword>
<dbReference type="CDD" id="cd08662">
    <property type="entry name" value="M13"/>
    <property type="match status" value="1"/>
</dbReference>
<evidence type="ECO:0000256" key="4">
    <source>
        <dbReference type="ARBA" id="ARBA00022801"/>
    </source>
</evidence>
<dbReference type="PROSITE" id="PS51885">
    <property type="entry name" value="NEPRILYSIN"/>
    <property type="match status" value="1"/>
</dbReference>
<dbReference type="Pfam" id="PF01431">
    <property type="entry name" value="Peptidase_M13"/>
    <property type="match status" value="1"/>
</dbReference>
<keyword evidence="4" id="KW-0378">Hydrolase</keyword>
<gene>
    <name evidence="10" type="ORF">C0J50_17444</name>
</gene>
<keyword evidence="11" id="KW-1185">Reference proteome</keyword>
<comment type="cofactor">
    <cofactor evidence="1">
        <name>Zn(2+)</name>
        <dbReference type="ChEBI" id="CHEBI:29105"/>
    </cofactor>
</comment>
<feature type="non-terminal residue" evidence="10">
    <location>
        <position position="1"/>
    </location>
</feature>
<dbReference type="SUPFAM" id="SSF55486">
    <property type="entry name" value="Metalloproteases ('zincins'), catalytic domain"/>
    <property type="match status" value="1"/>
</dbReference>
<dbReference type="GO" id="GO:0005886">
    <property type="term" value="C:plasma membrane"/>
    <property type="evidence" value="ECO:0007669"/>
    <property type="project" value="TreeGrafter"/>
</dbReference>
<evidence type="ECO:0000313" key="10">
    <source>
        <dbReference type="EMBL" id="KAI5622937.1"/>
    </source>
</evidence>
<dbReference type="PANTHER" id="PTHR11733:SF141">
    <property type="entry name" value="MEMBRANE METALLO-ENDOPEPTIDASE-LIKE 1"/>
    <property type="match status" value="1"/>
</dbReference>
<keyword evidence="7" id="KW-0472">Membrane</keyword>
<name>A0AAD5AV88_SILAS</name>
<dbReference type="InterPro" id="IPR008753">
    <property type="entry name" value="Peptidase_M13_N"/>
</dbReference>
<dbReference type="Gene3D" id="1.10.1380.10">
    <property type="entry name" value="Neutral endopeptidase , domain2"/>
    <property type="match status" value="1"/>
</dbReference>
<evidence type="ECO:0000256" key="5">
    <source>
        <dbReference type="ARBA" id="ARBA00022833"/>
    </source>
</evidence>
<feature type="domain" description="Peptidase M13 N-terminal" evidence="9">
    <location>
        <begin position="87"/>
        <end position="487"/>
    </location>
</feature>
<dbReference type="GO" id="GO:0016485">
    <property type="term" value="P:protein processing"/>
    <property type="evidence" value="ECO:0007669"/>
    <property type="project" value="TreeGrafter"/>
</dbReference>
<dbReference type="Proteomes" id="UP001205998">
    <property type="component" value="Unassembled WGS sequence"/>
</dbReference>
<feature type="domain" description="Peptidase M13 C-terminal" evidence="8">
    <location>
        <begin position="596"/>
        <end position="751"/>
    </location>
</feature>
<evidence type="ECO:0000313" key="11">
    <source>
        <dbReference type="Proteomes" id="UP001205998"/>
    </source>
</evidence>
<dbReference type="InterPro" id="IPR018497">
    <property type="entry name" value="Peptidase_M13_C"/>
</dbReference>
<feature type="transmembrane region" description="Helical" evidence="7">
    <location>
        <begin position="21"/>
        <end position="48"/>
    </location>
</feature>
<dbReference type="PANTHER" id="PTHR11733">
    <property type="entry name" value="ZINC METALLOPROTEASE FAMILY M13 NEPRILYSIN-RELATED"/>
    <property type="match status" value="1"/>
</dbReference>
<dbReference type="Pfam" id="PF05649">
    <property type="entry name" value="Peptidase_M13_N"/>
    <property type="match status" value="1"/>
</dbReference>
<dbReference type="AlphaFoldDB" id="A0AAD5AV88"/>